<proteinExistence type="predicted"/>
<dbReference type="RefSeq" id="WP_170201160.1">
    <property type="nucleotide sequence ID" value="NZ_BAAAEW010000033.1"/>
</dbReference>
<keyword evidence="2" id="KW-1185">Reference proteome</keyword>
<protein>
    <submittedName>
        <fullName evidence="1">Uncharacterized protein</fullName>
    </submittedName>
</protein>
<organism evidence="1 2">
    <name type="scientific">Ideonella azotifigens</name>
    <dbReference type="NCBI Taxonomy" id="513160"/>
    <lineage>
        <taxon>Bacteria</taxon>
        <taxon>Pseudomonadati</taxon>
        <taxon>Pseudomonadota</taxon>
        <taxon>Betaproteobacteria</taxon>
        <taxon>Burkholderiales</taxon>
        <taxon>Sphaerotilaceae</taxon>
        <taxon>Ideonella</taxon>
    </lineage>
</organism>
<comment type="caution">
    <text evidence="1">The sequence shown here is derived from an EMBL/GenBank/DDBJ whole genome shotgun (WGS) entry which is preliminary data.</text>
</comment>
<dbReference type="Proteomes" id="UP001500279">
    <property type="component" value="Unassembled WGS sequence"/>
</dbReference>
<dbReference type="EMBL" id="BAAAEW010000033">
    <property type="protein sequence ID" value="GAA0762187.1"/>
    <property type="molecule type" value="Genomic_DNA"/>
</dbReference>
<gene>
    <name evidence="1" type="ORF">GCM10009107_46400</name>
</gene>
<name>A0ABP3VQ53_9BURK</name>
<evidence type="ECO:0000313" key="2">
    <source>
        <dbReference type="Proteomes" id="UP001500279"/>
    </source>
</evidence>
<accession>A0ABP3VQ53</accession>
<reference evidence="2" key="1">
    <citation type="journal article" date="2019" name="Int. J. Syst. Evol. Microbiol.">
        <title>The Global Catalogue of Microorganisms (GCM) 10K type strain sequencing project: providing services to taxonomists for standard genome sequencing and annotation.</title>
        <authorList>
            <consortium name="The Broad Institute Genomics Platform"/>
            <consortium name="The Broad Institute Genome Sequencing Center for Infectious Disease"/>
            <person name="Wu L."/>
            <person name="Ma J."/>
        </authorList>
    </citation>
    <scope>NUCLEOTIDE SEQUENCE [LARGE SCALE GENOMIC DNA]</scope>
    <source>
        <strain evidence="2">JCM 15503</strain>
    </source>
</reference>
<evidence type="ECO:0000313" key="1">
    <source>
        <dbReference type="EMBL" id="GAA0762187.1"/>
    </source>
</evidence>
<sequence>MLLAANRRNLSLDMGFPRDRQGLDASPQGPDLPAFAPLFRASLSRPVRKIPGKQYLSCGALGAHFLHAVNPVLVMPAFRALSVFRPARLPSTARPRASARWLEYALQAAIVGWLCLWMMPTPVMAGEGPDGGATQPLSTDEST</sequence>